<evidence type="ECO:0000256" key="2">
    <source>
        <dbReference type="ARBA" id="ARBA00022908"/>
    </source>
</evidence>
<evidence type="ECO:0000259" key="5">
    <source>
        <dbReference type="PROSITE" id="PS51898"/>
    </source>
</evidence>
<dbReference type="Gene3D" id="1.10.150.130">
    <property type="match status" value="1"/>
</dbReference>
<dbReference type="Gene3D" id="1.10.443.10">
    <property type="entry name" value="Intergrase catalytic core"/>
    <property type="match status" value="1"/>
</dbReference>
<dbReference type="CDD" id="cd01189">
    <property type="entry name" value="INT_ICEBs1_C_like"/>
    <property type="match status" value="1"/>
</dbReference>
<dbReference type="Pfam" id="PF14659">
    <property type="entry name" value="Phage_int_SAM_3"/>
    <property type="match status" value="1"/>
</dbReference>
<evidence type="ECO:0000256" key="1">
    <source>
        <dbReference type="ARBA" id="ARBA00008857"/>
    </source>
</evidence>
<evidence type="ECO:0000256" key="4">
    <source>
        <dbReference type="ARBA" id="ARBA00023172"/>
    </source>
</evidence>
<dbReference type="GO" id="GO:0003677">
    <property type="term" value="F:DNA binding"/>
    <property type="evidence" value="ECO:0007669"/>
    <property type="project" value="UniProtKB-KW"/>
</dbReference>
<organism evidence="6 7">
    <name type="scientific">Bifidobacterium longum</name>
    <dbReference type="NCBI Taxonomy" id="216816"/>
    <lineage>
        <taxon>Bacteria</taxon>
        <taxon>Bacillati</taxon>
        <taxon>Actinomycetota</taxon>
        <taxon>Actinomycetes</taxon>
        <taxon>Bifidobacteriales</taxon>
        <taxon>Bifidobacteriaceae</taxon>
        <taxon>Bifidobacterium</taxon>
    </lineage>
</organism>
<dbReference type="InterPro" id="IPR010998">
    <property type="entry name" value="Integrase_recombinase_N"/>
</dbReference>
<dbReference type="GO" id="GO:0015074">
    <property type="term" value="P:DNA integration"/>
    <property type="evidence" value="ECO:0007669"/>
    <property type="project" value="UniProtKB-KW"/>
</dbReference>
<dbReference type="SUPFAM" id="SSF56349">
    <property type="entry name" value="DNA breaking-rejoining enzymes"/>
    <property type="match status" value="1"/>
</dbReference>
<evidence type="ECO:0000313" key="6">
    <source>
        <dbReference type="EMBL" id="RGL52786.1"/>
    </source>
</evidence>
<reference evidence="6 7" key="1">
    <citation type="submission" date="2018-08" db="EMBL/GenBank/DDBJ databases">
        <title>A genome reference for cultivated species of the human gut microbiota.</title>
        <authorList>
            <person name="Zou Y."/>
            <person name="Xue W."/>
            <person name="Luo G."/>
        </authorList>
    </citation>
    <scope>NUCLEOTIDE SEQUENCE [LARGE SCALE GENOMIC DNA]</scope>
    <source>
        <strain evidence="6 7">TF06-45A</strain>
    </source>
</reference>
<comment type="similarity">
    <text evidence="1">Belongs to the 'phage' integrase family.</text>
</comment>
<dbReference type="PANTHER" id="PTHR30349">
    <property type="entry name" value="PHAGE INTEGRASE-RELATED"/>
    <property type="match status" value="1"/>
</dbReference>
<protein>
    <submittedName>
        <fullName evidence="6">Site-specific integrase</fullName>
    </submittedName>
</protein>
<dbReference type="InterPro" id="IPR002104">
    <property type="entry name" value="Integrase_catalytic"/>
</dbReference>
<dbReference type="EMBL" id="QSRZ01000001">
    <property type="protein sequence ID" value="RGL52786.1"/>
    <property type="molecule type" value="Genomic_DNA"/>
</dbReference>
<dbReference type="GO" id="GO:0006310">
    <property type="term" value="P:DNA recombination"/>
    <property type="evidence" value="ECO:0007669"/>
    <property type="project" value="UniProtKB-KW"/>
</dbReference>
<comment type="caution">
    <text evidence="6">The sequence shown here is derived from an EMBL/GenBank/DDBJ whole genome shotgun (WGS) entry which is preliminary data.</text>
</comment>
<dbReference type="Proteomes" id="UP000261288">
    <property type="component" value="Unassembled WGS sequence"/>
</dbReference>
<dbReference type="AlphaFoldDB" id="A0A3E4SA06"/>
<dbReference type="PROSITE" id="PS51898">
    <property type="entry name" value="TYR_RECOMBINASE"/>
    <property type="match status" value="1"/>
</dbReference>
<keyword evidence="3" id="KW-0238">DNA-binding</keyword>
<proteinExistence type="inferred from homology"/>
<evidence type="ECO:0000256" key="3">
    <source>
        <dbReference type="ARBA" id="ARBA00023125"/>
    </source>
</evidence>
<dbReference type="Pfam" id="PF00589">
    <property type="entry name" value="Phage_integrase"/>
    <property type="match status" value="1"/>
</dbReference>
<keyword evidence="4" id="KW-0233">DNA recombination</keyword>
<dbReference type="RefSeq" id="WP_117711841.1">
    <property type="nucleotide sequence ID" value="NZ_QSRZ01000001.1"/>
</dbReference>
<evidence type="ECO:0000313" key="7">
    <source>
        <dbReference type="Proteomes" id="UP000261288"/>
    </source>
</evidence>
<sequence length="289" mass="32985">MLLQEFWNGRFWPYCTANLRESTCVGYESAWRLHVAPRFGAMQMESISVELVDKWLAGFASSGAARKAWAVLRAILRRAIRWNLLDVDITRRDIQLPAKPHYEPVILGIRQQRSLLQGFYDHPLEAWLICAVSCGLRTEEGYGLEWSDIDLRAGVLHIERGLQWVSGHEVVVPPKTELSRRTLPLPRFAVKRLRELKPREGGRLIGALTPPQVARQYTSWCKRHNLPHVPARNLRHSWATSTLAAGADIAIVSKMLGHSDIKTTAKYYLKPDITALRDAQRLWERALIA</sequence>
<dbReference type="PANTHER" id="PTHR30349:SF64">
    <property type="entry name" value="PROPHAGE INTEGRASE INTD-RELATED"/>
    <property type="match status" value="1"/>
</dbReference>
<accession>A0A3E4SA06</accession>
<name>A0A3E4SA06_BIFLN</name>
<dbReference type="InterPro" id="IPR004107">
    <property type="entry name" value="Integrase_SAM-like_N"/>
</dbReference>
<gene>
    <name evidence="6" type="ORF">DXC63_01675</name>
</gene>
<dbReference type="InterPro" id="IPR013762">
    <property type="entry name" value="Integrase-like_cat_sf"/>
</dbReference>
<dbReference type="InterPro" id="IPR050090">
    <property type="entry name" value="Tyrosine_recombinase_XerCD"/>
</dbReference>
<feature type="domain" description="Tyr recombinase" evidence="5">
    <location>
        <begin position="102"/>
        <end position="281"/>
    </location>
</feature>
<keyword evidence="2" id="KW-0229">DNA integration</keyword>
<dbReference type="InterPro" id="IPR011010">
    <property type="entry name" value="DNA_brk_join_enz"/>
</dbReference>